<accession>S3E2U1</accession>
<keyword evidence="5" id="KW-0560">Oxidoreductase</keyword>
<dbReference type="CDD" id="cd11063">
    <property type="entry name" value="CYP52"/>
    <property type="match status" value="1"/>
</dbReference>
<dbReference type="Pfam" id="PF00067">
    <property type="entry name" value="p450"/>
    <property type="match status" value="1"/>
</dbReference>
<dbReference type="PANTHER" id="PTHR24287:SF19">
    <property type="entry name" value="CYTOCHROME P450"/>
    <property type="match status" value="1"/>
</dbReference>
<dbReference type="KEGG" id="glz:GLAREA_07887"/>
<keyword evidence="4 8" id="KW-0479">Metal-binding</keyword>
<dbReference type="HOGENOM" id="CLU_001570_27_0_1"/>
<evidence type="ECO:0000256" key="1">
    <source>
        <dbReference type="ARBA" id="ARBA00001971"/>
    </source>
</evidence>
<dbReference type="OrthoDB" id="1470350at2759"/>
<evidence type="ECO:0000256" key="2">
    <source>
        <dbReference type="ARBA" id="ARBA00010617"/>
    </source>
</evidence>
<dbReference type="eggNOG" id="KOG0157">
    <property type="taxonomic scope" value="Eukaryota"/>
</dbReference>
<evidence type="ECO:0000256" key="7">
    <source>
        <dbReference type="ARBA" id="ARBA00023033"/>
    </source>
</evidence>
<dbReference type="EMBL" id="KE145359">
    <property type="protein sequence ID" value="EPE32753.1"/>
    <property type="molecule type" value="Genomic_DNA"/>
</dbReference>
<dbReference type="SUPFAM" id="SSF48264">
    <property type="entry name" value="Cytochrome P450"/>
    <property type="match status" value="1"/>
</dbReference>
<dbReference type="InterPro" id="IPR002402">
    <property type="entry name" value="Cyt_P450_E_grp-II"/>
</dbReference>
<evidence type="ECO:0000256" key="3">
    <source>
        <dbReference type="ARBA" id="ARBA00022617"/>
    </source>
</evidence>
<evidence type="ECO:0000256" key="4">
    <source>
        <dbReference type="ARBA" id="ARBA00022723"/>
    </source>
</evidence>
<keyword evidence="9" id="KW-0812">Transmembrane</keyword>
<protein>
    <submittedName>
        <fullName evidence="10">Cytochrome P450</fullName>
    </submittedName>
</protein>
<feature type="transmembrane region" description="Helical" evidence="9">
    <location>
        <begin position="7"/>
        <end position="24"/>
    </location>
</feature>
<dbReference type="Gene3D" id="1.10.630.10">
    <property type="entry name" value="Cytochrome P450"/>
    <property type="match status" value="1"/>
</dbReference>
<evidence type="ECO:0000313" key="10">
    <source>
        <dbReference type="EMBL" id="EPE32753.1"/>
    </source>
</evidence>
<feature type="binding site" description="axial binding residue" evidence="8">
    <location>
        <position position="455"/>
    </location>
    <ligand>
        <name>heme</name>
        <dbReference type="ChEBI" id="CHEBI:30413"/>
    </ligand>
    <ligandPart>
        <name>Fe</name>
        <dbReference type="ChEBI" id="CHEBI:18248"/>
    </ligandPart>
</feature>
<evidence type="ECO:0000256" key="5">
    <source>
        <dbReference type="ARBA" id="ARBA00023002"/>
    </source>
</evidence>
<dbReference type="PRINTS" id="PR00464">
    <property type="entry name" value="EP450II"/>
</dbReference>
<dbReference type="AlphaFoldDB" id="S3E2U1"/>
<dbReference type="PRINTS" id="PR01239">
    <property type="entry name" value="EP450IICYP52"/>
</dbReference>
<reference evidence="10 11" key="1">
    <citation type="journal article" date="2013" name="BMC Genomics">
        <title>Genomics-driven discovery of the pneumocandin biosynthetic gene cluster in the fungus Glarea lozoyensis.</title>
        <authorList>
            <person name="Chen L."/>
            <person name="Yue Q."/>
            <person name="Zhang X."/>
            <person name="Xiang M."/>
            <person name="Wang C."/>
            <person name="Li S."/>
            <person name="Che Y."/>
            <person name="Ortiz-Lopez F.J."/>
            <person name="Bills G.F."/>
            <person name="Liu X."/>
            <person name="An Z."/>
        </authorList>
    </citation>
    <scope>NUCLEOTIDE SEQUENCE [LARGE SCALE GENOMIC DNA]</scope>
    <source>
        <strain evidence="11">ATCC 20868 / MF5171</strain>
    </source>
</reference>
<dbReference type="GeneID" id="19466939"/>
<gene>
    <name evidence="10" type="ORF">GLAREA_07887</name>
</gene>
<sequence length="458" mass="53176">MAELSRIVGSVFAVLCAYLFYHYLEQQITRRQWTKRHGCADPPKYPHRDPIGLDLFVSNIRNAKHFRMLEGWKERWQKYGTTFSGMSMGVRNVYTVDPLNLQSVHALNFSNYGVQPIRRDATLPFLGEGVFTMDGPFWDHSRALIRPTFTRTNVANLPAFEVNFQKFLNLLPKDGETVDLKPLFYRLFLDTSSEFLFGESVNALSEKTPFKTKEFLDAFHYAQRGMGVRIQMRKFKFLFRDKKWWEAIKISHDFAYTYVDKALEFRKRYLESKNSGKKSLSEDDDRHPYVLLHEMAKETDDRDNLRSQIIHIFIAGHDSTAITVGHVFFHLCRNPEVYEKLHAEVKALDEELTFESLKSMRYLQYAIKETLRLHPVTPLDGRIAYQDTMLPTGGGPNGDSPIFVPKGSLVTTSLHALHRLAPCFQPDPDTFRPERWETVRPGWSYLPFFGGPRICPGR</sequence>
<dbReference type="PRINTS" id="PR00385">
    <property type="entry name" value="P450"/>
</dbReference>
<proteinExistence type="inferred from homology"/>
<keyword evidence="7" id="KW-0503">Monooxygenase</keyword>
<name>S3E2U1_GLAL2</name>
<dbReference type="GO" id="GO:0016712">
    <property type="term" value="F:oxidoreductase activity, acting on paired donors, with incorporation or reduction of molecular oxygen, reduced flavin or flavoprotein as one donor, and incorporation of one atom of oxygen"/>
    <property type="evidence" value="ECO:0007669"/>
    <property type="project" value="InterPro"/>
</dbReference>
<dbReference type="InterPro" id="IPR002974">
    <property type="entry name" value="Cyt_P450_E_CYP52_ascomycetes"/>
</dbReference>
<evidence type="ECO:0000256" key="6">
    <source>
        <dbReference type="ARBA" id="ARBA00023004"/>
    </source>
</evidence>
<dbReference type="GO" id="GO:0020037">
    <property type="term" value="F:heme binding"/>
    <property type="evidence" value="ECO:0007669"/>
    <property type="project" value="InterPro"/>
</dbReference>
<keyword evidence="11" id="KW-1185">Reference proteome</keyword>
<evidence type="ECO:0000256" key="8">
    <source>
        <dbReference type="PIRSR" id="PIRSR602402-1"/>
    </source>
</evidence>
<evidence type="ECO:0000256" key="9">
    <source>
        <dbReference type="SAM" id="Phobius"/>
    </source>
</evidence>
<dbReference type="STRING" id="1116229.S3E2U1"/>
<evidence type="ECO:0000313" key="11">
    <source>
        <dbReference type="Proteomes" id="UP000016922"/>
    </source>
</evidence>
<keyword evidence="3 8" id="KW-0349">Heme</keyword>
<dbReference type="OMA" id="AFKEHRW"/>
<keyword evidence="9" id="KW-0472">Membrane</keyword>
<dbReference type="PANTHER" id="PTHR24287">
    <property type="entry name" value="P450, PUTATIVE (EUROFUNG)-RELATED"/>
    <property type="match status" value="1"/>
</dbReference>
<dbReference type="RefSeq" id="XP_008080765.1">
    <property type="nucleotide sequence ID" value="XM_008082574.1"/>
</dbReference>
<organism evidence="10 11">
    <name type="scientific">Glarea lozoyensis (strain ATCC 20868 / MF5171)</name>
    <dbReference type="NCBI Taxonomy" id="1116229"/>
    <lineage>
        <taxon>Eukaryota</taxon>
        <taxon>Fungi</taxon>
        <taxon>Dikarya</taxon>
        <taxon>Ascomycota</taxon>
        <taxon>Pezizomycotina</taxon>
        <taxon>Leotiomycetes</taxon>
        <taxon>Helotiales</taxon>
        <taxon>Helotiaceae</taxon>
        <taxon>Glarea</taxon>
    </lineage>
</organism>
<dbReference type="InterPro" id="IPR047146">
    <property type="entry name" value="Cyt_P450_E_CYP52_fungi"/>
</dbReference>
<keyword evidence="6 8" id="KW-0408">Iron</keyword>
<comment type="cofactor">
    <cofactor evidence="1 8">
        <name>heme</name>
        <dbReference type="ChEBI" id="CHEBI:30413"/>
    </cofactor>
</comment>
<comment type="similarity">
    <text evidence="2">Belongs to the cytochrome P450 family.</text>
</comment>
<dbReference type="GO" id="GO:0005506">
    <property type="term" value="F:iron ion binding"/>
    <property type="evidence" value="ECO:0007669"/>
    <property type="project" value="InterPro"/>
</dbReference>
<dbReference type="InterPro" id="IPR036396">
    <property type="entry name" value="Cyt_P450_sf"/>
</dbReference>
<dbReference type="InterPro" id="IPR001128">
    <property type="entry name" value="Cyt_P450"/>
</dbReference>
<keyword evidence="9" id="KW-1133">Transmembrane helix</keyword>
<dbReference type="Proteomes" id="UP000016922">
    <property type="component" value="Unassembled WGS sequence"/>
</dbReference>